<comment type="caution">
    <text evidence="6">The sequence shown here is derived from an EMBL/GenBank/DDBJ whole genome shotgun (WGS) entry which is preliminary data.</text>
</comment>
<evidence type="ECO:0000313" key="7">
    <source>
        <dbReference type="Proteomes" id="UP000886887"/>
    </source>
</evidence>
<dbReference type="PROSITE" id="PS51918">
    <property type="entry name" value="RADICAL_SAM"/>
    <property type="match status" value="1"/>
</dbReference>
<dbReference type="InterPro" id="IPR013785">
    <property type="entry name" value="Aldolase_TIM"/>
</dbReference>
<evidence type="ECO:0000313" key="6">
    <source>
        <dbReference type="EMBL" id="HIQ71640.1"/>
    </source>
</evidence>
<dbReference type="AlphaFoldDB" id="A0A9D0ZBR7"/>
<dbReference type="GO" id="GO:0006779">
    <property type="term" value="P:porphyrin-containing compound biosynthetic process"/>
    <property type="evidence" value="ECO:0007669"/>
    <property type="project" value="TreeGrafter"/>
</dbReference>
<sequence length="484" mass="53265">MKIGIQTQTPQFFPDLCDVVRLFFGEGSAVADGEPCDATLRHTHVEADGLWLERCELSGGEPIACERRAQAVHGGLSEKRLLKRAVKLCCYDLMKRLTGRQPPWGALTGIRPTRLLYAQMEAGDSLEQAERALRDTFDLSQEKAALLREIIVSQRGIVERAPQDVDVYVGIPFCTTRCAYCSFSSGEIGDGRLVEPYLCALFDEIDAARALMDEAGLHLRAVYVGGGTPTALTAAQLARLLARVTRAFPGARELTVEAGRPDTLDADKLRALRDAGVGRISINPQTMNDATLRAIGRAHTARDICEAFALARSLGFDNVNMDVIAALPSETPDDFLRTLEQVRDLAPESLTVHTLAVKRSSRLHERGYRPTGEEDARRMVDMGLQAAHGMGMRAYYLYRQKYMAGNMENVGYALPGCACAYNVDIMEETTSILALGAGGISKRVQEDAQLRIRRAPNVSNIEQYIARVGEMAQRKRALFLEDTP</sequence>
<keyword evidence="3" id="KW-0408">Iron</keyword>
<reference evidence="6" key="2">
    <citation type="journal article" date="2021" name="PeerJ">
        <title>Extensive microbial diversity within the chicken gut microbiome revealed by metagenomics and culture.</title>
        <authorList>
            <person name="Gilroy R."/>
            <person name="Ravi A."/>
            <person name="Getino M."/>
            <person name="Pursley I."/>
            <person name="Horton D.L."/>
            <person name="Alikhan N.F."/>
            <person name="Baker D."/>
            <person name="Gharbi K."/>
            <person name="Hall N."/>
            <person name="Watson M."/>
            <person name="Adriaenssens E.M."/>
            <person name="Foster-Nyarko E."/>
            <person name="Jarju S."/>
            <person name="Secka A."/>
            <person name="Antonio M."/>
            <person name="Oren A."/>
            <person name="Chaudhuri R.R."/>
            <person name="La Ragione R."/>
            <person name="Hildebrand F."/>
            <person name="Pallen M.J."/>
        </authorList>
    </citation>
    <scope>NUCLEOTIDE SEQUENCE</scope>
    <source>
        <strain evidence="6">ChiSxjej2B14-6234</strain>
    </source>
</reference>
<dbReference type="SFLD" id="SFLDG01065">
    <property type="entry name" value="anaerobic_coproporphyrinogen-I"/>
    <property type="match status" value="1"/>
</dbReference>
<dbReference type="SMART" id="SM00729">
    <property type="entry name" value="Elp3"/>
    <property type="match status" value="1"/>
</dbReference>
<evidence type="ECO:0000259" key="5">
    <source>
        <dbReference type="PROSITE" id="PS51918"/>
    </source>
</evidence>
<dbReference type="Gene3D" id="3.20.20.70">
    <property type="entry name" value="Aldolase class I"/>
    <property type="match status" value="1"/>
</dbReference>
<organism evidence="6 7">
    <name type="scientific">Candidatus Onthenecus intestinigallinarum</name>
    <dbReference type="NCBI Taxonomy" id="2840875"/>
    <lineage>
        <taxon>Bacteria</taxon>
        <taxon>Bacillati</taxon>
        <taxon>Bacillota</taxon>
        <taxon>Clostridia</taxon>
        <taxon>Eubacteriales</taxon>
        <taxon>Candidatus Onthenecus</taxon>
    </lineage>
</organism>
<dbReference type="InterPro" id="IPR034505">
    <property type="entry name" value="Coproporphyrinogen-III_oxidase"/>
</dbReference>
<evidence type="ECO:0000256" key="2">
    <source>
        <dbReference type="ARBA" id="ARBA00022723"/>
    </source>
</evidence>
<keyword evidence="2" id="KW-0479">Metal-binding</keyword>
<feature type="domain" description="Radical SAM core" evidence="5">
    <location>
        <begin position="159"/>
        <end position="393"/>
    </location>
</feature>
<evidence type="ECO:0000256" key="3">
    <source>
        <dbReference type="ARBA" id="ARBA00023004"/>
    </source>
</evidence>
<dbReference type="NCBIfam" id="TIGR03994">
    <property type="entry name" value="rSAM_HemZ"/>
    <property type="match status" value="1"/>
</dbReference>
<dbReference type="InterPro" id="IPR007197">
    <property type="entry name" value="rSAM"/>
</dbReference>
<dbReference type="CDD" id="cd01335">
    <property type="entry name" value="Radical_SAM"/>
    <property type="match status" value="1"/>
</dbReference>
<dbReference type="EMBL" id="DVFJ01000015">
    <property type="protein sequence ID" value="HIQ71640.1"/>
    <property type="molecule type" value="Genomic_DNA"/>
</dbReference>
<keyword evidence="6" id="KW-0560">Oxidoreductase</keyword>
<dbReference type="Proteomes" id="UP000886887">
    <property type="component" value="Unassembled WGS sequence"/>
</dbReference>
<evidence type="ECO:0000256" key="4">
    <source>
        <dbReference type="ARBA" id="ARBA00023014"/>
    </source>
</evidence>
<dbReference type="PANTHER" id="PTHR13932:SF1">
    <property type="entry name" value="OXYGEN-INDEPENDENT COPROPORPHYRINOGEN-III OXIDASE-LIKE PROTEIN HEMZ"/>
    <property type="match status" value="1"/>
</dbReference>
<evidence type="ECO:0000256" key="1">
    <source>
        <dbReference type="ARBA" id="ARBA00022691"/>
    </source>
</evidence>
<dbReference type="SFLD" id="SFLDS00029">
    <property type="entry name" value="Radical_SAM"/>
    <property type="match status" value="1"/>
</dbReference>
<keyword evidence="1" id="KW-0949">S-adenosyl-L-methionine</keyword>
<dbReference type="EC" id="1.3.98.3" evidence="6"/>
<dbReference type="GO" id="GO:0005737">
    <property type="term" value="C:cytoplasm"/>
    <property type="evidence" value="ECO:0007669"/>
    <property type="project" value="TreeGrafter"/>
</dbReference>
<dbReference type="PANTHER" id="PTHR13932">
    <property type="entry name" value="COPROPORPHYRINIGEN III OXIDASE"/>
    <property type="match status" value="1"/>
</dbReference>
<dbReference type="Pfam" id="PF04055">
    <property type="entry name" value="Radical_SAM"/>
    <property type="match status" value="1"/>
</dbReference>
<accession>A0A9D0ZBR7</accession>
<protein>
    <submittedName>
        <fullName evidence="6">Coproporphyrinogen dehydrogenase HemZ</fullName>
        <ecNumber evidence="6">1.3.98.3</ecNumber>
    </submittedName>
</protein>
<dbReference type="SFLD" id="SFLDF00310">
    <property type="entry name" value="oxygen-independent_coproporphy"/>
    <property type="match status" value="1"/>
</dbReference>
<dbReference type="InterPro" id="IPR023995">
    <property type="entry name" value="HemZ"/>
</dbReference>
<keyword evidence="4" id="KW-0411">Iron-sulfur</keyword>
<reference evidence="6" key="1">
    <citation type="submission" date="2020-10" db="EMBL/GenBank/DDBJ databases">
        <authorList>
            <person name="Gilroy R."/>
        </authorList>
    </citation>
    <scope>NUCLEOTIDE SEQUENCE</scope>
    <source>
        <strain evidence="6">ChiSxjej2B14-6234</strain>
    </source>
</reference>
<dbReference type="SFLD" id="SFLDG01082">
    <property type="entry name" value="B12-binding_domain_containing"/>
    <property type="match status" value="1"/>
</dbReference>
<proteinExistence type="predicted"/>
<dbReference type="GO" id="GO:0051539">
    <property type="term" value="F:4 iron, 4 sulfur cluster binding"/>
    <property type="evidence" value="ECO:0007669"/>
    <property type="project" value="TreeGrafter"/>
</dbReference>
<gene>
    <name evidence="6" type="primary">hemZ</name>
    <name evidence="6" type="ORF">IAB73_05465</name>
</gene>
<dbReference type="SUPFAM" id="SSF102114">
    <property type="entry name" value="Radical SAM enzymes"/>
    <property type="match status" value="1"/>
</dbReference>
<name>A0A9D0ZBR7_9FIRM</name>
<dbReference type="InterPro" id="IPR006638">
    <property type="entry name" value="Elp3/MiaA/NifB-like_rSAM"/>
</dbReference>
<dbReference type="GO" id="GO:0046872">
    <property type="term" value="F:metal ion binding"/>
    <property type="evidence" value="ECO:0007669"/>
    <property type="project" value="UniProtKB-KW"/>
</dbReference>
<dbReference type="GO" id="GO:0051989">
    <property type="term" value="F:coproporphyrinogen dehydrogenase activity"/>
    <property type="evidence" value="ECO:0007669"/>
    <property type="project" value="UniProtKB-EC"/>
</dbReference>
<dbReference type="InterPro" id="IPR058240">
    <property type="entry name" value="rSAM_sf"/>
</dbReference>